<sequence length="228" mass="26009">MVRNTASILLIEDDIRISELIKKALDAQGFIITQAFDGIVGEELALNKDYELVITDILLPSKNGLGICKTLKNIKPYLPIVMLTALGTTDDKVEGFDSGADDYLVKPFEIRELIVRIRALLKRHEKLGSNFLLKCEDLEMNLQTKIVKRGNIEIKLTPKEFKLLEFFLKNQGRVIPRLEIAEKVWGTYFDTGTNFIDVYINYLRKKIDKGYNKKLLHTQSGMGFILKA</sequence>
<evidence type="ECO:0000256" key="3">
    <source>
        <dbReference type="ARBA" id="ARBA00023015"/>
    </source>
</evidence>
<keyword evidence="5" id="KW-0804">Transcription</keyword>
<dbReference type="InterPro" id="IPR036388">
    <property type="entry name" value="WH-like_DNA-bd_sf"/>
</dbReference>
<feature type="domain" description="OmpR/PhoB-type" evidence="9">
    <location>
        <begin position="130"/>
        <end position="228"/>
    </location>
</feature>
<dbReference type="PANTHER" id="PTHR48111:SF22">
    <property type="entry name" value="REGULATOR OF RPOS"/>
    <property type="match status" value="1"/>
</dbReference>
<dbReference type="PANTHER" id="PTHR48111">
    <property type="entry name" value="REGULATOR OF RPOS"/>
    <property type="match status" value="1"/>
</dbReference>
<dbReference type="GO" id="GO:0005829">
    <property type="term" value="C:cytosol"/>
    <property type="evidence" value="ECO:0007669"/>
    <property type="project" value="TreeGrafter"/>
</dbReference>
<evidence type="ECO:0000256" key="1">
    <source>
        <dbReference type="ARBA" id="ARBA00022553"/>
    </source>
</evidence>
<dbReference type="CDD" id="cd00383">
    <property type="entry name" value="trans_reg_C"/>
    <property type="match status" value="1"/>
</dbReference>
<dbReference type="Gene3D" id="6.10.250.690">
    <property type="match status" value="1"/>
</dbReference>
<protein>
    <submittedName>
        <fullName evidence="10">Response regulator transcription factor</fullName>
    </submittedName>
</protein>
<evidence type="ECO:0000313" key="10">
    <source>
        <dbReference type="EMBL" id="TWP29114.1"/>
    </source>
</evidence>
<dbReference type="EMBL" id="SELH01000016">
    <property type="protein sequence ID" value="TWP29114.1"/>
    <property type="molecule type" value="Genomic_DNA"/>
</dbReference>
<dbReference type="FunFam" id="1.10.10.10:FF:000005">
    <property type="entry name" value="Two-component system response regulator"/>
    <property type="match status" value="1"/>
</dbReference>
<comment type="caution">
    <text evidence="10">The sequence shown here is derived from an EMBL/GenBank/DDBJ whole genome shotgun (WGS) entry which is preliminary data.</text>
</comment>
<dbReference type="PROSITE" id="PS51755">
    <property type="entry name" value="OMPR_PHOB"/>
    <property type="match status" value="1"/>
</dbReference>
<feature type="DNA-binding region" description="OmpR/PhoB-type" evidence="7">
    <location>
        <begin position="130"/>
        <end position="228"/>
    </location>
</feature>
<dbReference type="SMART" id="SM00862">
    <property type="entry name" value="Trans_reg_C"/>
    <property type="match status" value="1"/>
</dbReference>
<dbReference type="InterPro" id="IPR001867">
    <property type="entry name" value="OmpR/PhoB-type_DNA-bd"/>
</dbReference>
<keyword evidence="4 7" id="KW-0238">DNA-binding</keyword>
<accession>A0A563DH06</accession>
<evidence type="ECO:0000259" key="9">
    <source>
        <dbReference type="PROSITE" id="PS51755"/>
    </source>
</evidence>
<dbReference type="GO" id="GO:0000976">
    <property type="term" value="F:transcription cis-regulatory region binding"/>
    <property type="evidence" value="ECO:0007669"/>
    <property type="project" value="TreeGrafter"/>
</dbReference>
<keyword evidence="1 6" id="KW-0597">Phosphoprotein</keyword>
<proteinExistence type="predicted"/>
<evidence type="ECO:0000256" key="5">
    <source>
        <dbReference type="ARBA" id="ARBA00023163"/>
    </source>
</evidence>
<dbReference type="SMART" id="SM00448">
    <property type="entry name" value="REC"/>
    <property type="match status" value="1"/>
</dbReference>
<dbReference type="InterPro" id="IPR039420">
    <property type="entry name" value="WalR-like"/>
</dbReference>
<evidence type="ECO:0000313" key="11">
    <source>
        <dbReference type="Proteomes" id="UP000319499"/>
    </source>
</evidence>
<dbReference type="InterPro" id="IPR011006">
    <property type="entry name" value="CheY-like_superfamily"/>
</dbReference>
<keyword evidence="11" id="KW-1185">Reference proteome</keyword>
<feature type="domain" description="Response regulatory" evidence="8">
    <location>
        <begin position="7"/>
        <end position="121"/>
    </location>
</feature>
<dbReference type="AlphaFoldDB" id="A0A563DH06"/>
<dbReference type="SUPFAM" id="SSF46894">
    <property type="entry name" value="C-terminal effector domain of the bipartite response regulators"/>
    <property type="match status" value="1"/>
</dbReference>
<dbReference type="Pfam" id="PF00072">
    <property type="entry name" value="Response_reg"/>
    <property type="match status" value="1"/>
</dbReference>
<dbReference type="GO" id="GO:0006355">
    <property type="term" value="P:regulation of DNA-templated transcription"/>
    <property type="evidence" value="ECO:0007669"/>
    <property type="project" value="InterPro"/>
</dbReference>
<organism evidence="10 11">
    <name type="scientific">Apibacter muscae</name>
    <dbReference type="NCBI Taxonomy" id="2509004"/>
    <lineage>
        <taxon>Bacteria</taxon>
        <taxon>Pseudomonadati</taxon>
        <taxon>Bacteroidota</taxon>
        <taxon>Flavobacteriia</taxon>
        <taxon>Flavobacteriales</taxon>
        <taxon>Weeksellaceae</taxon>
        <taxon>Apibacter</taxon>
    </lineage>
</organism>
<dbReference type="SUPFAM" id="SSF52172">
    <property type="entry name" value="CheY-like"/>
    <property type="match status" value="1"/>
</dbReference>
<evidence type="ECO:0000259" key="8">
    <source>
        <dbReference type="PROSITE" id="PS50110"/>
    </source>
</evidence>
<dbReference type="InterPro" id="IPR016032">
    <property type="entry name" value="Sig_transdc_resp-reg_C-effctor"/>
</dbReference>
<feature type="modified residue" description="4-aspartylphosphate" evidence="6">
    <location>
        <position position="56"/>
    </location>
</feature>
<dbReference type="RefSeq" id="WP_146292141.1">
    <property type="nucleotide sequence ID" value="NZ_SELH01000016.1"/>
</dbReference>
<evidence type="ECO:0000256" key="6">
    <source>
        <dbReference type="PROSITE-ProRule" id="PRU00169"/>
    </source>
</evidence>
<keyword evidence="2" id="KW-0902">Two-component regulatory system</keyword>
<dbReference type="Gene3D" id="1.10.10.10">
    <property type="entry name" value="Winged helix-like DNA-binding domain superfamily/Winged helix DNA-binding domain"/>
    <property type="match status" value="1"/>
</dbReference>
<dbReference type="InterPro" id="IPR001789">
    <property type="entry name" value="Sig_transdc_resp-reg_receiver"/>
</dbReference>
<reference evidence="10 11" key="1">
    <citation type="submission" date="2019-02" db="EMBL/GenBank/DDBJ databases">
        <title>Apibacter muscae sp. nov.: a novel member of the house fly microbiota.</title>
        <authorList>
            <person name="Park R."/>
        </authorList>
    </citation>
    <scope>NUCLEOTIDE SEQUENCE [LARGE SCALE GENOMIC DNA]</scope>
    <source>
        <strain evidence="10 11">AL1</strain>
    </source>
</reference>
<dbReference type="GO" id="GO:0032993">
    <property type="term" value="C:protein-DNA complex"/>
    <property type="evidence" value="ECO:0007669"/>
    <property type="project" value="TreeGrafter"/>
</dbReference>
<keyword evidence="3" id="KW-0805">Transcription regulation</keyword>
<dbReference type="Pfam" id="PF00486">
    <property type="entry name" value="Trans_reg_C"/>
    <property type="match status" value="1"/>
</dbReference>
<dbReference type="PROSITE" id="PS50110">
    <property type="entry name" value="RESPONSE_REGULATORY"/>
    <property type="match status" value="1"/>
</dbReference>
<gene>
    <name evidence="10" type="ORF">ETU09_04540</name>
</gene>
<dbReference type="Gene3D" id="3.40.50.2300">
    <property type="match status" value="1"/>
</dbReference>
<evidence type="ECO:0000256" key="7">
    <source>
        <dbReference type="PROSITE-ProRule" id="PRU01091"/>
    </source>
</evidence>
<dbReference type="GO" id="GO:0000156">
    <property type="term" value="F:phosphorelay response regulator activity"/>
    <property type="evidence" value="ECO:0007669"/>
    <property type="project" value="TreeGrafter"/>
</dbReference>
<dbReference type="OrthoDB" id="9790442at2"/>
<dbReference type="Proteomes" id="UP000319499">
    <property type="component" value="Unassembled WGS sequence"/>
</dbReference>
<name>A0A563DH06_9FLAO</name>
<evidence type="ECO:0000256" key="2">
    <source>
        <dbReference type="ARBA" id="ARBA00023012"/>
    </source>
</evidence>
<evidence type="ECO:0000256" key="4">
    <source>
        <dbReference type="ARBA" id="ARBA00023125"/>
    </source>
</evidence>